<dbReference type="InterPro" id="IPR023582">
    <property type="entry name" value="Impact"/>
</dbReference>
<dbReference type="InterPro" id="IPR035647">
    <property type="entry name" value="EFG_III/V"/>
</dbReference>
<reference evidence="3 4" key="2">
    <citation type="journal article" date="2018" name="Plant J.">
        <title>The Physcomitrella patens chromosome-scale assembly reveals moss genome structure and evolution.</title>
        <authorList>
            <person name="Lang D."/>
            <person name="Ullrich K.K."/>
            <person name="Murat F."/>
            <person name="Fuchs J."/>
            <person name="Jenkins J."/>
            <person name="Haas F.B."/>
            <person name="Piednoel M."/>
            <person name="Gundlach H."/>
            <person name="Van Bel M."/>
            <person name="Meyberg R."/>
            <person name="Vives C."/>
            <person name="Morata J."/>
            <person name="Symeonidi A."/>
            <person name="Hiss M."/>
            <person name="Muchero W."/>
            <person name="Kamisugi Y."/>
            <person name="Saleh O."/>
            <person name="Blanc G."/>
            <person name="Decker E.L."/>
            <person name="van Gessel N."/>
            <person name="Grimwood J."/>
            <person name="Hayes R.D."/>
            <person name="Graham S.W."/>
            <person name="Gunter L.E."/>
            <person name="McDaniel S.F."/>
            <person name="Hoernstein S.N.W."/>
            <person name="Larsson A."/>
            <person name="Li F.W."/>
            <person name="Perroud P.F."/>
            <person name="Phillips J."/>
            <person name="Ranjan P."/>
            <person name="Rokshar D.S."/>
            <person name="Rothfels C.J."/>
            <person name="Schneider L."/>
            <person name="Shu S."/>
            <person name="Stevenson D.W."/>
            <person name="Thummler F."/>
            <person name="Tillich M."/>
            <person name="Villarreal Aguilar J.C."/>
            <person name="Widiez T."/>
            <person name="Wong G.K."/>
            <person name="Wymore A."/>
            <person name="Zhang Y."/>
            <person name="Zimmer A.D."/>
            <person name="Quatrano R.S."/>
            <person name="Mayer K.F.X."/>
            <person name="Goodstein D."/>
            <person name="Casacuberta J.M."/>
            <person name="Vandepoele K."/>
            <person name="Reski R."/>
            <person name="Cuming A.C."/>
            <person name="Tuskan G.A."/>
            <person name="Maumus F."/>
            <person name="Salse J."/>
            <person name="Schmutz J."/>
            <person name="Rensing S.A."/>
        </authorList>
    </citation>
    <scope>NUCLEOTIDE SEQUENCE [LARGE SCALE GENOMIC DNA]</scope>
    <source>
        <strain evidence="3 4">cv. Gransden 2004</strain>
    </source>
</reference>
<dbReference type="AlphaFoldDB" id="A0A7I4EID6"/>
<dbReference type="InterPro" id="IPR020568">
    <property type="entry name" value="Ribosomal_Su5_D2-typ_SF"/>
</dbReference>
<reference evidence="3 4" key="1">
    <citation type="journal article" date="2008" name="Science">
        <title>The Physcomitrella genome reveals evolutionary insights into the conquest of land by plants.</title>
        <authorList>
            <person name="Rensing S."/>
            <person name="Lang D."/>
            <person name="Zimmer A."/>
            <person name="Terry A."/>
            <person name="Salamov A."/>
            <person name="Shapiro H."/>
            <person name="Nishiyama T."/>
            <person name="Perroud P.-F."/>
            <person name="Lindquist E."/>
            <person name="Kamisugi Y."/>
            <person name="Tanahashi T."/>
            <person name="Sakakibara K."/>
            <person name="Fujita T."/>
            <person name="Oishi K."/>
            <person name="Shin-I T."/>
            <person name="Kuroki Y."/>
            <person name="Toyoda A."/>
            <person name="Suzuki Y."/>
            <person name="Hashimoto A."/>
            <person name="Yamaguchi K."/>
            <person name="Sugano A."/>
            <person name="Kohara Y."/>
            <person name="Fujiyama A."/>
            <person name="Anterola A."/>
            <person name="Aoki S."/>
            <person name="Ashton N."/>
            <person name="Barbazuk W.B."/>
            <person name="Barker E."/>
            <person name="Bennetzen J."/>
            <person name="Bezanilla M."/>
            <person name="Blankenship R."/>
            <person name="Cho S.H."/>
            <person name="Dutcher S."/>
            <person name="Estelle M."/>
            <person name="Fawcett J.A."/>
            <person name="Gundlach H."/>
            <person name="Hanada K."/>
            <person name="Heyl A."/>
            <person name="Hicks K.A."/>
            <person name="Hugh J."/>
            <person name="Lohr M."/>
            <person name="Mayer K."/>
            <person name="Melkozernov A."/>
            <person name="Murata T."/>
            <person name="Nelson D."/>
            <person name="Pils B."/>
            <person name="Prigge M."/>
            <person name="Reiss B."/>
            <person name="Renner T."/>
            <person name="Rombauts S."/>
            <person name="Rushton P."/>
            <person name="Sanderfoot A."/>
            <person name="Schween G."/>
            <person name="Shiu S.-H."/>
            <person name="Stueber K."/>
            <person name="Theodoulou F.L."/>
            <person name="Tu H."/>
            <person name="Van de Peer Y."/>
            <person name="Verrier P.J."/>
            <person name="Waters E."/>
            <person name="Wood A."/>
            <person name="Yang L."/>
            <person name="Cove D."/>
            <person name="Cuming A."/>
            <person name="Hasebe M."/>
            <person name="Lucas S."/>
            <person name="Mishler D.B."/>
            <person name="Reski R."/>
            <person name="Grigoriev I."/>
            <person name="Quatrano R.S."/>
            <person name="Boore J.L."/>
        </authorList>
    </citation>
    <scope>NUCLEOTIDE SEQUENCE [LARGE SCALE GENOMIC DNA]</scope>
    <source>
        <strain evidence="3 4">cv. Gransden 2004</strain>
    </source>
</reference>
<comment type="similarity">
    <text evidence="1">Belongs to the IMPACT family.</text>
</comment>
<dbReference type="PROSITE" id="PS00910">
    <property type="entry name" value="UPF0029"/>
    <property type="match status" value="1"/>
</dbReference>
<dbReference type="Pfam" id="PF01205">
    <property type="entry name" value="Impact_N"/>
    <property type="match status" value="1"/>
</dbReference>
<dbReference type="InterPro" id="IPR036956">
    <property type="entry name" value="Impact_N_sf"/>
</dbReference>
<accession>A0A7I4EID6</accession>
<dbReference type="InterPro" id="IPR020569">
    <property type="entry name" value="UPF0029_Impact_CS"/>
</dbReference>
<dbReference type="EnsemblPlants" id="Pp3c7_18820V3.3">
    <property type="protein sequence ID" value="Pp3c7_18820V3.3"/>
    <property type="gene ID" value="Pp3c7_18820"/>
</dbReference>
<organism evidence="3 4">
    <name type="scientific">Physcomitrium patens</name>
    <name type="common">Spreading-leaved earth moss</name>
    <name type="synonym">Physcomitrella patens</name>
    <dbReference type="NCBI Taxonomy" id="3218"/>
    <lineage>
        <taxon>Eukaryota</taxon>
        <taxon>Viridiplantae</taxon>
        <taxon>Streptophyta</taxon>
        <taxon>Embryophyta</taxon>
        <taxon>Bryophyta</taxon>
        <taxon>Bryophytina</taxon>
        <taxon>Bryopsida</taxon>
        <taxon>Funariidae</taxon>
        <taxon>Funariales</taxon>
        <taxon>Funariaceae</taxon>
        <taxon>Physcomitrium</taxon>
    </lineage>
</organism>
<keyword evidence="4" id="KW-1185">Reference proteome</keyword>
<dbReference type="EMBL" id="ABEU02000007">
    <property type="status" value="NOT_ANNOTATED_CDS"/>
    <property type="molecule type" value="Genomic_DNA"/>
</dbReference>
<evidence type="ECO:0000259" key="2">
    <source>
        <dbReference type="Pfam" id="PF01205"/>
    </source>
</evidence>
<name>A0A7I4EID6_PHYPA</name>
<evidence type="ECO:0000256" key="1">
    <source>
        <dbReference type="ARBA" id="ARBA00007665"/>
    </source>
</evidence>
<evidence type="ECO:0000313" key="4">
    <source>
        <dbReference type="Proteomes" id="UP000006727"/>
    </source>
</evidence>
<dbReference type="Gene3D" id="3.30.230.30">
    <property type="entry name" value="Impact, N-terminal domain"/>
    <property type="match status" value="1"/>
</dbReference>
<reference evidence="3" key="3">
    <citation type="submission" date="2020-12" db="UniProtKB">
        <authorList>
            <consortium name="EnsemblPlants"/>
        </authorList>
    </citation>
    <scope>IDENTIFICATION</scope>
</reference>
<dbReference type="PANTHER" id="PTHR16301:SF20">
    <property type="entry name" value="IMPACT FAMILY MEMBER YIGZ"/>
    <property type="match status" value="1"/>
</dbReference>
<gene>
    <name evidence="3" type="primary">LOC112284326</name>
</gene>
<dbReference type="Gramene" id="Pp3c7_18820V3.3">
    <property type="protein sequence ID" value="Pp3c7_18820V3.3"/>
    <property type="gene ID" value="Pp3c7_18820"/>
</dbReference>
<dbReference type="SUPFAM" id="SSF54980">
    <property type="entry name" value="EF-G C-terminal domain-like"/>
    <property type="match status" value="1"/>
</dbReference>
<proteinExistence type="inferred from homology"/>
<dbReference type="Gene3D" id="3.30.70.240">
    <property type="match status" value="1"/>
</dbReference>
<sequence length="325" mass="35347">MPGLGMRPAHVLSSSYPLSQLFRLHLFPGGSTFYSCSHFYSISNFGACEAVRHGVVTKALPQHRRNATKLIRPLSSHTLRYSEPWHSPNALITFLIFGSHGKGIASLKNQAQDDATAASTTTSSSYTTLAQPCMYTLEVKKSKFIAAATSVEDEAAALSFLSQVRDTSASHNCWAFKIGDRTRFSDDGEPGGTAGRPMLAAITSSGIDHVMVVVTRFFGGTKLGTGGLVRAYGKVTTDCLKEAETIIVKAKVYLKIRAPYDVLGVLYPLLQAYDVRKLDEVYDTQGEGGVTMDLMVNAENLRPFERDLETNTKGRASVSDVVSYI</sequence>
<dbReference type="PANTHER" id="PTHR16301">
    <property type="entry name" value="IMPACT-RELATED"/>
    <property type="match status" value="1"/>
</dbReference>
<dbReference type="InterPro" id="IPR001498">
    <property type="entry name" value="Impact_N"/>
</dbReference>
<dbReference type="Proteomes" id="UP000006727">
    <property type="component" value="Chromosome 7"/>
</dbReference>
<evidence type="ECO:0000313" key="3">
    <source>
        <dbReference type="EnsemblPlants" id="Pp3c7_18820V3.3"/>
    </source>
</evidence>
<dbReference type="SUPFAM" id="SSF54211">
    <property type="entry name" value="Ribosomal protein S5 domain 2-like"/>
    <property type="match status" value="1"/>
</dbReference>
<feature type="domain" description="Impact N-terminal" evidence="2">
    <location>
        <begin position="140"/>
        <end position="240"/>
    </location>
</feature>
<protein>
    <recommendedName>
        <fullName evidence="2">Impact N-terminal domain-containing protein</fullName>
    </recommendedName>
</protein>